<dbReference type="EMBL" id="BAABHS010000030">
    <property type="protein sequence ID" value="GAA4985853.1"/>
    <property type="molecule type" value="Genomic_DNA"/>
</dbReference>
<dbReference type="NCBIfam" id="TIGR01777">
    <property type="entry name" value="yfcH"/>
    <property type="match status" value="1"/>
</dbReference>
<dbReference type="Proteomes" id="UP001500466">
    <property type="component" value="Unassembled WGS sequence"/>
</dbReference>
<comment type="caution">
    <text evidence="4">The sequence shown here is derived from an EMBL/GenBank/DDBJ whole genome shotgun (WGS) entry which is preliminary data.</text>
</comment>
<proteinExistence type="inferred from homology"/>
<evidence type="ECO:0000259" key="2">
    <source>
        <dbReference type="Pfam" id="PF01370"/>
    </source>
</evidence>
<dbReference type="InterPro" id="IPR010099">
    <property type="entry name" value="SDR39U1"/>
</dbReference>
<organism evidence="4 5">
    <name type="scientific">Yinghuangia aomiensis</name>
    <dbReference type="NCBI Taxonomy" id="676205"/>
    <lineage>
        <taxon>Bacteria</taxon>
        <taxon>Bacillati</taxon>
        <taxon>Actinomycetota</taxon>
        <taxon>Actinomycetes</taxon>
        <taxon>Kitasatosporales</taxon>
        <taxon>Streptomycetaceae</taxon>
        <taxon>Yinghuangia</taxon>
    </lineage>
</organism>
<reference evidence="5" key="1">
    <citation type="journal article" date="2019" name="Int. J. Syst. Evol. Microbiol.">
        <title>The Global Catalogue of Microorganisms (GCM) 10K type strain sequencing project: providing services to taxonomists for standard genome sequencing and annotation.</title>
        <authorList>
            <consortium name="The Broad Institute Genomics Platform"/>
            <consortium name="The Broad Institute Genome Sequencing Center for Infectious Disease"/>
            <person name="Wu L."/>
            <person name="Ma J."/>
        </authorList>
    </citation>
    <scope>NUCLEOTIDE SEQUENCE [LARGE SCALE GENOMIC DNA]</scope>
    <source>
        <strain evidence="5">JCM 17986</strain>
    </source>
</reference>
<evidence type="ECO:0000313" key="4">
    <source>
        <dbReference type="EMBL" id="GAA4985853.1"/>
    </source>
</evidence>
<evidence type="ECO:0000313" key="5">
    <source>
        <dbReference type="Proteomes" id="UP001500466"/>
    </source>
</evidence>
<dbReference type="PANTHER" id="PTHR11092">
    <property type="entry name" value="SUGAR NUCLEOTIDE EPIMERASE RELATED"/>
    <property type="match status" value="1"/>
</dbReference>
<dbReference type="RefSeq" id="WP_345679381.1">
    <property type="nucleotide sequence ID" value="NZ_BAABHS010000030.1"/>
</dbReference>
<dbReference type="Pfam" id="PF01370">
    <property type="entry name" value="Epimerase"/>
    <property type="match status" value="1"/>
</dbReference>
<sequence length="308" mass="31762">MRIAVAGSSGLIGAPLVRALLADGHEVVRLVRHAPQAADEARWDPKGGMVDAAALSGTDAVVNLAGAGVGDRRWTAAYKRELRDSRILGTSTLARAMAAMDEPPKVFLAGSAVGIYGDTGDRVVDESEPPGSGFLADLSVDWEAAARPAVKAGVRVAHLRTGLVVTGKGGAFGPLFRIFRLGLGGRLGSGRQYWSFVSLADEVSAIRFLLTADGVRGPVNLTAPQPLTNAEATKAMGRALHRPAVFPVPGFALQAALGEFADDVLTGQRAVPHVLTDAGFTFAHPTFDLALTAALGPSSSSSSSSSSS</sequence>
<evidence type="ECO:0000256" key="1">
    <source>
        <dbReference type="ARBA" id="ARBA00009353"/>
    </source>
</evidence>
<dbReference type="PANTHER" id="PTHR11092:SF0">
    <property type="entry name" value="EPIMERASE FAMILY PROTEIN SDR39U1"/>
    <property type="match status" value="1"/>
</dbReference>
<feature type="domain" description="NAD-dependent epimerase/dehydratase" evidence="2">
    <location>
        <begin position="3"/>
        <end position="212"/>
    </location>
</feature>
<dbReference type="Pfam" id="PF08338">
    <property type="entry name" value="DUF1731"/>
    <property type="match status" value="1"/>
</dbReference>
<name>A0ABP9I3A7_9ACTN</name>
<dbReference type="InterPro" id="IPR001509">
    <property type="entry name" value="Epimerase_deHydtase"/>
</dbReference>
<protein>
    <submittedName>
        <fullName evidence="4">TIGR01777 family oxidoreductase</fullName>
    </submittedName>
</protein>
<dbReference type="Gene3D" id="3.40.50.720">
    <property type="entry name" value="NAD(P)-binding Rossmann-like Domain"/>
    <property type="match status" value="1"/>
</dbReference>
<dbReference type="SUPFAM" id="SSF51735">
    <property type="entry name" value="NAD(P)-binding Rossmann-fold domains"/>
    <property type="match status" value="1"/>
</dbReference>
<accession>A0ABP9I3A7</accession>
<comment type="similarity">
    <text evidence="1">Belongs to the NAD(P)-dependent epimerase/dehydratase family. SDR39U1 subfamily.</text>
</comment>
<gene>
    <name evidence="4" type="ORF">GCM10023205_65420</name>
</gene>
<keyword evidence="5" id="KW-1185">Reference proteome</keyword>
<feature type="domain" description="DUF1731" evidence="3">
    <location>
        <begin position="248"/>
        <end position="293"/>
    </location>
</feature>
<dbReference type="InterPro" id="IPR036291">
    <property type="entry name" value="NAD(P)-bd_dom_sf"/>
</dbReference>
<dbReference type="InterPro" id="IPR013549">
    <property type="entry name" value="DUF1731"/>
</dbReference>
<evidence type="ECO:0000259" key="3">
    <source>
        <dbReference type="Pfam" id="PF08338"/>
    </source>
</evidence>